<name>J2IC24_9ALTE</name>
<sequence length="408" mass="46965">MKKKLLFITQQVPYPLNDGGNIRTYNMLKGLSLNYSVTLVASVPKLLAKDSFFYEAKVFLSDFCDEIFFVDDVKSTDLFFLLKTTFRSILKFCPISISYNYNKNIMREVERLLGEIDFDVIHLNHLDTWQYLKDVNPDVYVAIDTHNIMFELYDKYSKFQNSLIRRLLNRFESFMFSIYEKRAFNKVDAVIFCSGREANIISTWGLNSKIHVVPNGVDTDYFKSDFDSYGDNPNIVVFTGAMNYSPNDDAAIFFIKEVLPILRERVDKIIFLVVGKEPSKKLLEYAMLCKDVQVTGRVDDVREYIKNSKVYVVPIRSGAGTRLKVLEAFSMGIPTVSTSIGAEGIDYVDGHNILIGDNPVDISNNILDIINNKELSLNLSKNSRDFVENNYDWEIIMKVLLDFYGRKI</sequence>
<gene>
    <name evidence="2" type="ORF">AEST_30530</name>
</gene>
<reference evidence="2 3" key="1">
    <citation type="journal article" date="2012" name="J. Bacteriol.">
        <title>Genome Sequence of Pectin-Degrading Alishewanella aestuarii Strain B11T, Isolated from Tidal Flat Sediment.</title>
        <authorList>
            <person name="Jung J."/>
            <person name="Choi S."/>
            <person name="Chun J."/>
            <person name="Park W."/>
        </authorList>
    </citation>
    <scope>NUCLEOTIDE SEQUENCE [LARGE SCALE GENOMIC DNA]</scope>
    <source>
        <strain evidence="2 3">B11</strain>
    </source>
</reference>
<dbReference type="InterPro" id="IPR028098">
    <property type="entry name" value="Glyco_trans_4-like_N"/>
</dbReference>
<dbReference type="Pfam" id="PF13692">
    <property type="entry name" value="Glyco_trans_1_4"/>
    <property type="match status" value="1"/>
</dbReference>
<dbReference type="PANTHER" id="PTHR12526:SF600">
    <property type="entry name" value="GLYCOSYL TRANSFERASE GROUP 1"/>
    <property type="match status" value="1"/>
</dbReference>
<dbReference type="GO" id="GO:0016757">
    <property type="term" value="F:glycosyltransferase activity"/>
    <property type="evidence" value="ECO:0007669"/>
    <property type="project" value="TreeGrafter"/>
</dbReference>
<proteinExistence type="predicted"/>
<dbReference type="AlphaFoldDB" id="J2IC24"/>
<protein>
    <recommendedName>
        <fullName evidence="1">Glycosyltransferase subfamily 4-like N-terminal domain-containing protein</fullName>
    </recommendedName>
</protein>
<dbReference type="CDD" id="cd03801">
    <property type="entry name" value="GT4_PimA-like"/>
    <property type="match status" value="1"/>
</dbReference>
<organism evidence="2 3">
    <name type="scientific">Alishewanella aestuarii B11</name>
    <dbReference type="NCBI Taxonomy" id="1197174"/>
    <lineage>
        <taxon>Bacteria</taxon>
        <taxon>Pseudomonadati</taxon>
        <taxon>Pseudomonadota</taxon>
        <taxon>Gammaproteobacteria</taxon>
        <taxon>Alteromonadales</taxon>
        <taxon>Alteromonadaceae</taxon>
        <taxon>Alishewanella</taxon>
    </lineage>
</organism>
<evidence type="ECO:0000313" key="3">
    <source>
        <dbReference type="Proteomes" id="UP000012043"/>
    </source>
</evidence>
<dbReference type="RefSeq" id="WP_008610086.1">
    <property type="nucleotide sequence ID" value="NZ_ALAB01000039.1"/>
</dbReference>
<feature type="domain" description="Glycosyltransferase subfamily 4-like N-terminal" evidence="1">
    <location>
        <begin position="93"/>
        <end position="220"/>
    </location>
</feature>
<keyword evidence="3" id="KW-1185">Reference proteome</keyword>
<dbReference type="PANTHER" id="PTHR12526">
    <property type="entry name" value="GLYCOSYLTRANSFERASE"/>
    <property type="match status" value="1"/>
</dbReference>
<dbReference type="Proteomes" id="UP000012043">
    <property type="component" value="Unassembled WGS sequence"/>
</dbReference>
<dbReference type="PATRIC" id="fig|1197174.4.peg.2985"/>
<dbReference type="Pfam" id="PF13439">
    <property type="entry name" value="Glyco_transf_4"/>
    <property type="match status" value="1"/>
</dbReference>
<dbReference type="EMBL" id="ALAB01000039">
    <property type="protein sequence ID" value="EJI84219.1"/>
    <property type="molecule type" value="Genomic_DNA"/>
</dbReference>
<comment type="caution">
    <text evidence="2">The sequence shown here is derived from an EMBL/GenBank/DDBJ whole genome shotgun (WGS) entry which is preliminary data.</text>
</comment>
<dbReference type="SUPFAM" id="SSF53756">
    <property type="entry name" value="UDP-Glycosyltransferase/glycogen phosphorylase"/>
    <property type="match status" value="1"/>
</dbReference>
<dbReference type="Gene3D" id="3.40.50.2000">
    <property type="entry name" value="Glycogen Phosphorylase B"/>
    <property type="match status" value="2"/>
</dbReference>
<accession>J2IC24</accession>
<evidence type="ECO:0000313" key="2">
    <source>
        <dbReference type="EMBL" id="EJI84219.1"/>
    </source>
</evidence>
<evidence type="ECO:0000259" key="1">
    <source>
        <dbReference type="Pfam" id="PF13439"/>
    </source>
</evidence>